<evidence type="ECO:0000256" key="1">
    <source>
        <dbReference type="SAM" id="MobiDB-lite"/>
    </source>
</evidence>
<dbReference type="AlphaFoldDB" id="A0A9P1H0X6"/>
<evidence type="ECO:0000313" key="3">
    <source>
        <dbReference type="Proteomes" id="UP000838763"/>
    </source>
</evidence>
<reference evidence="2" key="1">
    <citation type="submission" date="2022-11" db="EMBL/GenBank/DDBJ databases">
        <authorList>
            <person name="Scott C."/>
            <person name="Bruce N."/>
        </authorList>
    </citation>
    <scope>NUCLEOTIDE SEQUENCE</scope>
</reference>
<protein>
    <submittedName>
        <fullName evidence="2">Uncharacterized protein</fullName>
    </submittedName>
</protein>
<gene>
    <name evidence="2" type="ORF">PPNO1_LOCUS3683</name>
</gene>
<keyword evidence="3" id="KW-1185">Reference proteome</keyword>
<sequence length="156" mass="16567">MGYLTHITNIHNDAFYASDAFCINFFHKHMQLADQLPPGARLPHAPDVVAVRPPPLEPLHASMRAVAHLHGEREGLLHPHVVVHGDLSSPPTPGGAPAGLAMVMASFIHPAGVRERRVGLVGPIVQDENAPSLGERGDVGWGGGAGRDQLGGEFRP</sequence>
<organism evidence="2 3">
    <name type="scientific">Parascedosporium putredinis</name>
    <dbReference type="NCBI Taxonomy" id="1442378"/>
    <lineage>
        <taxon>Eukaryota</taxon>
        <taxon>Fungi</taxon>
        <taxon>Dikarya</taxon>
        <taxon>Ascomycota</taxon>
        <taxon>Pezizomycotina</taxon>
        <taxon>Sordariomycetes</taxon>
        <taxon>Hypocreomycetidae</taxon>
        <taxon>Microascales</taxon>
        <taxon>Microascaceae</taxon>
        <taxon>Parascedosporium</taxon>
    </lineage>
</organism>
<proteinExistence type="predicted"/>
<name>A0A9P1H0X6_9PEZI</name>
<feature type="region of interest" description="Disordered" evidence="1">
    <location>
        <begin position="128"/>
        <end position="156"/>
    </location>
</feature>
<accession>A0A9P1H0X6</accession>
<dbReference type="EMBL" id="CALLCH030000009">
    <property type="protein sequence ID" value="CAI4213939.1"/>
    <property type="molecule type" value="Genomic_DNA"/>
</dbReference>
<comment type="caution">
    <text evidence="2">The sequence shown here is derived from an EMBL/GenBank/DDBJ whole genome shotgun (WGS) entry which is preliminary data.</text>
</comment>
<evidence type="ECO:0000313" key="2">
    <source>
        <dbReference type="EMBL" id="CAI4213939.1"/>
    </source>
</evidence>
<dbReference type="Proteomes" id="UP000838763">
    <property type="component" value="Unassembled WGS sequence"/>
</dbReference>